<reference evidence="6" key="2">
    <citation type="submission" date="2020-09" db="EMBL/GenBank/DDBJ databases">
        <authorList>
            <person name="Sun Q."/>
            <person name="Zhou Y."/>
        </authorList>
    </citation>
    <scope>NUCLEOTIDE SEQUENCE</scope>
    <source>
        <strain evidence="6">CGMCC 1.15966</strain>
    </source>
</reference>
<keyword evidence="7" id="KW-1185">Reference proteome</keyword>
<reference evidence="6" key="1">
    <citation type="journal article" date="2014" name="Int. J. Syst. Evol. Microbiol.">
        <title>Complete genome sequence of Corynebacterium casei LMG S-19264T (=DSM 44701T), isolated from a smear-ripened cheese.</title>
        <authorList>
            <consortium name="US DOE Joint Genome Institute (JGI-PGF)"/>
            <person name="Walter F."/>
            <person name="Albersmeier A."/>
            <person name="Kalinowski J."/>
            <person name="Ruckert C."/>
        </authorList>
    </citation>
    <scope>NUCLEOTIDE SEQUENCE</scope>
    <source>
        <strain evidence="6">CGMCC 1.15966</strain>
    </source>
</reference>
<dbReference type="InterPro" id="IPR013766">
    <property type="entry name" value="Thioredoxin_domain"/>
</dbReference>
<dbReference type="GO" id="GO:0017004">
    <property type="term" value="P:cytochrome complex assembly"/>
    <property type="evidence" value="ECO:0007669"/>
    <property type="project" value="UniProtKB-KW"/>
</dbReference>
<dbReference type="GO" id="GO:0030313">
    <property type="term" value="C:cell envelope"/>
    <property type="evidence" value="ECO:0007669"/>
    <property type="project" value="UniProtKB-SubCell"/>
</dbReference>
<dbReference type="PANTHER" id="PTHR42852">
    <property type="entry name" value="THIOL:DISULFIDE INTERCHANGE PROTEIN DSBE"/>
    <property type="match status" value="1"/>
</dbReference>
<dbReference type="Pfam" id="PF13905">
    <property type="entry name" value="Thioredoxin_8"/>
    <property type="match status" value="1"/>
</dbReference>
<sequence>MKTLISLIIIFSTILTGYSQTKKPDSSIPKPIEQWIKSELSKSKVKEIKDYGIDNFFKEDSVRIIGYIKGYKPENSSRYGMIYHGNLITNEESPTLVRISPDGRFETQILLKFPLHSFMILFNKFYNFYVEPGNTLAMIIDPSVENEKEAIQFLGNTQQINKEIASIALPDIPYDSLITRIKTLSEQKFVELNNKEWEEEKSRVQGIFAKEKYSAKAKKVLLNNIDLYYLDKLFTFEMNRNYYAEQDSSNAVLQVPLSASYFDFINKIDMNDHTYLTGREFKFTINRIEFSPIFPLREFINEKNAYQKLDSVGMARYKSKELPLFYNIAKVRAISGELLRSIGNQERAEKNLIDAKKNLHQAVLISELESVIAKKDKNKDGYELPKTESAAIFKKLMEPYKGKIVVVDFWAENCGPCRANIEHTKDLRNQLKDHPNLEFVFITDVGNTAKKFYDGYIKENFMDNSFLVSEDDYLAFRELFRFNGIPRYVLMDDNGKIRNENFPMHNLAYYMSSNYPEKFKREDFEVKKKTE</sequence>
<dbReference type="InterPro" id="IPR050553">
    <property type="entry name" value="Thioredoxin_ResA/DsbE_sf"/>
</dbReference>
<dbReference type="PROSITE" id="PS51352">
    <property type="entry name" value="THIOREDOXIN_2"/>
    <property type="match status" value="1"/>
</dbReference>
<dbReference type="CDD" id="cd02966">
    <property type="entry name" value="TlpA_like_family"/>
    <property type="match status" value="1"/>
</dbReference>
<proteinExistence type="predicted"/>
<protein>
    <recommendedName>
        <fullName evidence="5">Thioredoxin domain-containing protein</fullName>
    </recommendedName>
</protein>
<dbReference type="SUPFAM" id="SSF52833">
    <property type="entry name" value="Thioredoxin-like"/>
    <property type="match status" value="1"/>
</dbReference>
<evidence type="ECO:0000256" key="2">
    <source>
        <dbReference type="ARBA" id="ARBA00022748"/>
    </source>
</evidence>
<dbReference type="PANTHER" id="PTHR42852:SF6">
    <property type="entry name" value="THIOL:DISULFIDE INTERCHANGE PROTEIN DSBE"/>
    <property type="match status" value="1"/>
</dbReference>
<dbReference type="InterPro" id="IPR012336">
    <property type="entry name" value="Thioredoxin-like_fold"/>
</dbReference>
<comment type="subcellular location">
    <subcellularLocation>
        <location evidence="1">Cell envelope</location>
    </subcellularLocation>
</comment>
<keyword evidence="3" id="KW-1015">Disulfide bond</keyword>
<gene>
    <name evidence="6" type="ORF">GCM10011516_36630</name>
</gene>
<dbReference type="Gene3D" id="3.40.30.10">
    <property type="entry name" value="Glutaredoxin"/>
    <property type="match status" value="1"/>
</dbReference>
<dbReference type="Proteomes" id="UP000614460">
    <property type="component" value="Unassembled WGS sequence"/>
</dbReference>
<accession>A0A8H9KXE7</accession>
<feature type="domain" description="Thioredoxin" evidence="5">
    <location>
        <begin position="378"/>
        <end position="512"/>
    </location>
</feature>
<evidence type="ECO:0000313" key="6">
    <source>
        <dbReference type="EMBL" id="GGE35707.1"/>
    </source>
</evidence>
<dbReference type="EMBL" id="BMKM01000019">
    <property type="protein sequence ID" value="GGE35707.1"/>
    <property type="molecule type" value="Genomic_DNA"/>
</dbReference>
<organism evidence="6 7">
    <name type="scientific">Sphingobacterium cellulitidis</name>
    <dbReference type="NCBI Taxonomy" id="1768011"/>
    <lineage>
        <taxon>Bacteria</taxon>
        <taxon>Pseudomonadati</taxon>
        <taxon>Bacteroidota</taxon>
        <taxon>Sphingobacteriia</taxon>
        <taxon>Sphingobacteriales</taxon>
        <taxon>Sphingobacteriaceae</taxon>
        <taxon>Sphingobacterium</taxon>
    </lineage>
</organism>
<evidence type="ECO:0000256" key="3">
    <source>
        <dbReference type="ARBA" id="ARBA00023157"/>
    </source>
</evidence>
<evidence type="ECO:0000313" key="7">
    <source>
        <dbReference type="Proteomes" id="UP000614460"/>
    </source>
</evidence>
<keyword evidence="4" id="KW-0676">Redox-active center</keyword>
<dbReference type="InterPro" id="IPR036249">
    <property type="entry name" value="Thioredoxin-like_sf"/>
</dbReference>
<comment type="caution">
    <text evidence="6">The sequence shown here is derived from an EMBL/GenBank/DDBJ whole genome shotgun (WGS) entry which is preliminary data.</text>
</comment>
<keyword evidence="2" id="KW-0201">Cytochrome c-type biogenesis</keyword>
<evidence type="ECO:0000256" key="1">
    <source>
        <dbReference type="ARBA" id="ARBA00004196"/>
    </source>
</evidence>
<evidence type="ECO:0000259" key="5">
    <source>
        <dbReference type="PROSITE" id="PS51352"/>
    </source>
</evidence>
<dbReference type="PROSITE" id="PS00194">
    <property type="entry name" value="THIOREDOXIN_1"/>
    <property type="match status" value="1"/>
</dbReference>
<dbReference type="InterPro" id="IPR017937">
    <property type="entry name" value="Thioredoxin_CS"/>
</dbReference>
<dbReference type="AlphaFoldDB" id="A0A8H9KXE7"/>
<evidence type="ECO:0000256" key="4">
    <source>
        <dbReference type="ARBA" id="ARBA00023284"/>
    </source>
</evidence>
<name>A0A8H9KXE7_9SPHI</name>
<dbReference type="RefSeq" id="WP_094258909.1">
    <property type="nucleotide sequence ID" value="NZ_BMKM01000019.1"/>
</dbReference>